<protein>
    <submittedName>
        <fullName evidence="6">HTH-type transcriptional activator CmpR</fullName>
    </submittedName>
</protein>
<evidence type="ECO:0000256" key="3">
    <source>
        <dbReference type="ARBA" id="ARBA00023125"/>
    </source>
</evidence>
<comment type="caution">
    <text evidence="6">The sequence shown here is derived from an EMBL/GenBank/DDBJ whole genome shotgun (WGS) entry which is preliminary data.</text>
</comment>
<dbReference type="Gene3D" id="3.40.190.290">
    <property type="match status" value="1"/>
</dbReference>
<accession>A0A5C5WDX3</accession>
<dbReference type="Pfam" id="PF03466">
    <property type="entry name" value="LysR_substrate"/>
    <property type="match status" value="1"/>
</dbReference>
<keyword evidence="7" id="KW-1185">Reference proteome</keyword>
<dbReference type="Pfam" id="PF00126">
    <property type="entry name" value="HTH_1"/>
    <property type="match status" value="1"/>
</dbReference>
<dbReference type="PANTHER" id="PTHR30126">
    <property type="entry name" value="HTH-TYPE TRANSCRIPTIONAL REGULATOR"/>
    <property type="match status" value="1"/>
</dbReference>
<evidence type="ECO:0000256" key="4">
    <source>
        <dbReference type="ARBA" id="ARBA00023163"/>
    </source>
</evidence>
<dbReference type="GO" id="GO:0000976">
    <property type="term" value="F:transcription cis-regulatory region binding"/>
    <property type="evidence" value="ECO:0007669"/>
    <property type="project" value="TreeGrafter"/>
</dbReference>
<dbReference type="InterPro" id="IPR005119">
    <property type="entry name" value="LysR_subst-bd"/>
</dbReference>
<keyword evidence="3" id="KW-0238">DNA-binding</keyword>
<feature type="domain" description="HTH lysR-type" evidence="5">
    <location>
        <begin position="12"/>
        <end position="69"/>
    </location>
</feature>
<proteinExistence type="inferred from homology"/>
<evidence type="ECO:0000259" key="5">
    <source>
        <dbReference type="PROSITE" id="PS50931"/>
    </source>
</evidence>
<name>A0A5C5WDX3_9BACT</name>
<reference evidence="6 7" key="1">
    <citation type="submission" date="2019-02" db="EMBL/GenBank/DDBJ databases">
        <title>Deep-cultivation of Planctomycetes and their phenomic and genomic characterization uncovers novel biology.</title>
        <authorList>
            <person name="Wiegand S."/>
            <person name="Jogler M."/>
            <person name="Boedeker C."/>
            <person name="Pinto D."/>
            <person name="Vollmers J."/>
            <person name="Rivas-Marin E."/>
            <person name="Kohn T."/>
            <person name="Peeters S.H."/>
            <person name="Heuer A."/>
            <person name="Rast P."/>
            <person name="Oberbeckmann S."/>
            <person name="Bunk B."/>
            <person name="Jeske O."/>
            <person name="Meyerdierks A."/>
            <person name="Storesund J.E."/>
            <person name="Kallscheuer N."/>
            <person name="Luecker S."/>
            <person name="Lage O.M."/>
            <person name="Pohl T."/>
            <person name="Merkel B.J."/>
            <person name="Hornburger P."/>
            <person name="Mueller R.-W."/>
            <person name="Bruemmer F."/>
            <person name="Labrenz M."/>
            <person name="Spormann A.M."/>
            <person name="Op Den Camp H."/>
            <person name="Overmann J."/>
            <person name="Amann R."/>
            <person name="Jetten M.S.M."/>
            <person name="Mascher T."/>
            <person name="Medema M.H."/>
            <person name="Devos D.P."/>
            <person name="Kaster A.-K."/>
            <person name="Ovreas L."/>
            <person name="Rohde M."/>
            <person name="Galperin M.Y."/>
            <person name="Jogler C."/>
        </authorList>
    </citation>
    <scope>NUCLEOTIDE SEQUENCE [LARGE SCALE GENOMIC DNA]</scope>
    <source>
        <strain evidence="6 7">Pla22</strain>
    </source>
</reference>
<dbReference type="InterPro" id="IPR036388">
    <property type="entry name" value="WH-like_DNA-bd_sf"/>
</dbReference>
<dbReference type="SUPFAM" id="SSF46785">
    <property type="entry name" value="Winged helix' DNA-binding domain"/>
    <property type="match status" value="1"/>
</dbReference>
<dbReference type="Gene3D" id="1.10.10.10">
    <property type="entry name" value="Winged helix-like DNA-binding domain superfamily/Winged helix DNA-binding domain"/>
    <property type="match status" value="1"/>
</dbReference>
<organism evidence="6 7">
    <name type="scientific">Rubripirellula amarantea</name>
    <dbReference type="NCBI Taxonomy" id="2527999"/>
    <lineage>
        <taxon>Bacteria</taxon>
        <taxon>Pseudomonadati</taxon>
        <taxon>Planctomycetota</taxon>
        <taxon>Planctomycetia</taxon>
        <taxon>Pirellulales</taxon>
        <taxon>Pirellulaceae</taxon>
        <taxon>Rubripirellula</taxon>
    </lineage>
</organism>
<dbReference type="InterPro" id="IPR036390">
    <property type="entry name" value="WH_DNA-bd_sf"/>
</dbReference>
<dbReference type="InterPro" id="IPR000847">
    <property type="entry name" value="LysR_HTH_N"/>
</dbReference>
<evidence type="ECO:0000256" key="1">
    <source>
        <dbReference type="ARBA" id="ARBA00009437"/>
    </source>
</evidence>
<dbReference type="CDD" id="cd05466">
    <property type="entry name" value="PBP2_LTTR_substrate"/>
    <property type="match status" value="1"/>
</dbReference>
<comment type="similarity">
    <text evidence="1">Belongs to the LysR transcriptional regulatory family.</text>
</comment>
<dbReference type="AlphaFoldDB" id="A0A5C5WDX3"/>
<dbReference type="EMBL" id="SJPI01000003">
    <property type="protein sequence ID" value="TWT49166.1"/>
    <property type="molecule type" value="Genomic_DNA"/>
</dbReference>
<dbReference type="OrthoDB" id="280324at2"/>
<evidence type="ECO:0000256" key="2">
    <source>
        <dbReference type="ARBA" id="ARBA00023015"/>
    </source>
</evidence>
<evidence type="ECO:0000313" key="6">
    <source>
        <dbReference type="EMBL" id="TWT49166.1"/>
    </source>
</evidence>
<gene>
    <name evidence="6" type="primary">cmpR_2</name>
    <name evidence="6" type="ORF">Pla22_43580</name>
</gene>
<dbReference type="PANTHER" id="PTHR30126:SF39">
    <property type="entry name" value="HTH-TYPE TRANSCRIPTIONAL REGULATOR CYSL"/>
    <property type="match status" value="1"/>
</dbReference>
<dbReference type="Proteomes" id="UP000316598">
    <property type="component" value="Unassembled WGS sequence"/>
</dbReference>
<dbReference type="GO" id="GO:0003700">
    <property type="term" value="F:DNA-binding transcription factor activity"/>
    <property type="evidence" value="ECO:0007669"/>
    <property type="project" value="InterPro"/>
</dbReference>
<evidence type="ECO:0000313" key="7">
    <source>
        <dbReference type="Proteomes" id="UP000316598"/>
    </source>
</evidence>
<dbReference type="SUPFAM" id="SSF53850">
    <property type="entry name" value="Periplasmic binding protein-like II"/>
    <property type="match status" value="1"/>
</dbReference>
<keyword evidence="2" id="KW-0805">Transcription regulation</keyword>
<sequence length="311" mass="34279">MKPRLLDNAASLTVQQIRTFCAVFELGGYADAARELNQTGTTLWEQIKVLQRIYGTELFQRKGRRIEPTTAGKLLHQQLGPILEAIESSFQLVAEQTQAEPTEVRMVTGVRMMLEELGSPLGKFAKQFPNSQLKLMTADNATAQRMVADAVVDVALLIEPPRDALLDGLSIERLYPIEYLAVFPRSHPLAKRSTIRVADLLHEPLIIGNVNTVGRRLLEQAIFRLGLETQLQPAVETDNSAVTMACVRAGMGVGLIAGRHDGNLTKPLTTRTLSKELGQVHMVSITRAGWAPTQAMRRLLESVKEELAGPL</sequence>
<dbReference type="PROSITE" id="PS50931">
    <property type="entry name" value="HTH_LYSR"/>
    <property type="match status" value="1"/>
</dbReference>
<dbReference type="RefSeq" id="WP_146516723.1">
    <property type="nucleotide sequence ID" value="NZ_SJPI01000003.1"/>
</dbReference>
<keyword evidence="4" id="KW-0804">Transcription</keyword>